<evidence type="ECO:0000313" key="3">
    <source>
        <dbReference type="EMBL" id="WZN65652.1"/>
    </source>
</evidence>
<dbReference type="EMBL" id="HBHZ01003163">
    <property type="protein sequence ID" value="CAE0189372.1"/>
    <property type="molecule type" value="Transcribed_RNA"/>
</dbReference>
<dbReference type="SFLD" id="SFLDS00003">
    <property type="entry name" value="Haloacid_Dehalogenase"/>
    <property type="match status" value="1"/>
</dbReference>
<dbReference type="SFLD" id="SFLDG01135">
    <property type="entry name" value="C1.5.6:_HAD__Beta-PGM__Phospha"/>
    <property type="match status" value="1"/>
</dbReference>
<dbReference type="AlphaFoldDB" id="A0A7S3CAS0"/>
<proteinExistence type="predicted"/>
<evidence type="ECO:0000313" key="4">
    <source>
        <dbReference type="Proteomes" id="UP001472866"/>
    </source>
</evidence>
<accession>A0A7S3CAS0</accession>
<dbReference type="PANTHER" id="PTHR18901:SF38">
    <property type="entry name" value="PSEUDOURIDINE-5'-PHOSPHATASE"/>
    <property type="match status" value="1"/>
</dbReference>
<protein>
    <submittedName>
        <fullName evidence="3">(DL)-glycerol-3-phosphatase</fullName>
    </submittedName>
</protein>
<dbReference type="EMBL" id="CP151512">
    <property type="protein sequence ID" value="WZN65652.1"/>
    <property type="molecule type" value="Genomic_DNA"/>
</dbReference>
<dbReference type="InterPro" id="IPR023198">
    <property type="entry name" value="PGP-like_dom2"/>
</dbReference>
<dbReference type="Gene3D" id="3.40.50.1000">
    <property type="entry name" value="HAD superfamily/HAD-like"/>
    <property type="match status" value="1"/>
</dbReference>
<dbReference type="SUPFAM" id="SSF56784">
    <property type="entry name" value="HAD-like"/>
    <property type="match status" value="1"/>
</dbReference>
<sequence>MALRGKITHCIFDMDGLLLDTEVFYTVAQDKVFEDFKECGYQERKQELKGMMMGRKSQDAARLVLRELGLEDEMTPDEFLERRAKILRGLLPQAKLLPGALRLLEHLRDSGVPCALATSSNRPHFLLKTQNHAELFSSCFSHQLCGDDVVNGKPHPEIFLKARDAFGEPKPAGSEACLVFEDSPLGIQGAVAGGFRSVHVPDREMAAVVGEPEKPADQTLRSLEEFRPEEWGLPPFKES</sequence>
<reference evidence="2" key="1">
    <citation type="submission" date="2021-01" db="EMBL/GenBank/DDBJ databases">
        <authorList>
            <person name="Corre E."/>
            <person name="Pelletier E."/>
            <person name="Niang G."/>
            <person name="Scheremetjew M."/>
            <person name="Finn R."/>
            <person name="Kale V."/>
            <person name="Holt S."/>
            <person name="Cochrane G."/>
            <person name="Meng A."/>
            <person name="Brown T."/>
            <person name="Cohen L."/>
        </authorList>
    </citation>
    <scope>NUCLEOTIDE SEQUENCE</scope>
    <source>
        <strain evidence="2">RCC1871</strain>
    </source>
</reference>
<evidence type="ECO:0000256" key="1">
    <source>
        <dbReference type="SAM" id="MobiDB-lite"/>
    </source>
</evidence>
<dbReference type="InterPro" id="IPR036412">
    <property type="entry name" value="HAD-like_sf"/>
</dbReference>
<dbReference type="Gene3D" id="1.10.150.240">
    <property type="entry name" value="Putative phosphatase, domain 2"/>
    <property type="match status" value="1"/>
</dbReference>
<evidence type="ECO:0000313" key="2">
    <source>
        <dbReference type="EMBL" id="CAE0189372.1"/>
    </source>
</evidence>
<name>A0A7S3CAS0_9CHLO</name>
<organism evidence="2">
    <name type="scientific">Chloropicon roscoffensis</name>
    <dbReference type="NCBI Taxonomy" id="1461544"/>
    <lineage>
        <taxon>Eukaryota</taxon>
        <taxon>Viridiplantae</taxon>
        <taxon>Chlorophyta</taxon>
        <taxon>Chloropicophyceae</taxon>
        <taxon>Chloropicales</taxon>
        <taxon>Chloropicaceae</taxon>
        <taxon>Chloropicon</taxon>
    </lineage>
</organism>
<dbReference type="PANTHER" id="PTHR18901">
    <property type="entry name" value="2-DEOXYGLUCOSE-6-PHOSPHATE PHOSPHATASE 2"/>
    <property type="match status" value="1"/>
</dbReference>
<dbReference type="NCBIfam" id="TIGR01509">
    <property type="entry name" value="HAD-SF-IA-v3"/>
    <property type="match status" value="1"/>
</dbReference>
<feature type="compositionally biased region" description="Basic and acidic residues" evidence="1">
    <location>
        <begin position="212"/>
        <end position="230"/>
    </location>
</feature>
<dbReference type="InterPro" id="IPR023214">
    <property type="entry name" value="HAD_sf"/>
</dbReference>
<dbReference type="Proteomes" id="UP001472866">
    <property type="component" value="Chromosome 12"/>
</dbReference>
<gene>
    <name evidence="2" type="ORF">CROS1456_LOCUS2443</name>
    <name evidence="3" type="ORF">HKI87_12g72120</name>
</gene>
<reference evidence="3 4" key="2">
    <citation type="submission" date="2024-03" db="EMBL/GenBank/DDBJ databases">
        <title>Complete genome sequence of the green alga Chloropicon roscoffensis RCC1871.</title>
        <authorList>
            <person name="Lemieux C."/>
            <person name="Pombert J.-F."/>
            <person name="Otis C."/>
            <person name="Turmel M."/>
        </authorList>
    </citation>
    <scope>NUCLEOTIDE SEQUENCE [LARGE SCALE GENOMIC DNA]</scope>
    <source>
        <strain evidence="3 4">RCC1871</strain>
    </source>
</reference>
<dbReference type="GO" id="GO:0016791">
    <property type="term" value="F:phosphatase activity"/>
    <property type="evidence" value="ECO:0007669"/>
    <property type="project" value="TreeGrafter"/>
</dbReference>
<keyword evidence="4" id="KW-1185">Reference proteome</keyword>
<dbReference type="InterPro" id="IPR006439">
    <property type="entry name" value="HAD-SF_hydro_IA"/>
</dbReference>
<dbReference type="Pfam" id="PF00702">
    <property type="entry name" value="Hydrolase"/>
    <property type="match status" value="1"/>
</dbReference>
<dbReference type="SFLD" id="SFLDG01129">
    <property type="entry name" value="C1.5:_HAD__Beta-PGM__Phosphata"/>
    <property type="match status" value="1"/>
</dbReference>
<feature type="region of interest" description="Disordered" evidence="1">
    <location>
        <begin position="212"/>
        <end position="239"/>
    </location>
</feature>